<dbReference type="CDD" id="cd02021">
    <property type="entry name" value="GntK"/>
    <property type="match status" value="1"/>
</dbReference>
<dbReference type="Proteomes" id="UP001168363">
    <property type="component" value="Unassembled WGS sequence"/>
</dbReference>
<keyword evidence="6 9" id="KW-0418">Kinase</keyword>
<comment type="pathway">
    <text evidence="1">Carbohydrate acid metabolism.</text>
</comment>
<evidence type="ECO:0000256" key="9">
    <source>
        <dbReference type="RuleBase" id="RU363066"/>
    </source>
</evidence>
<dbReference type="RefSeq" id="WP_302710182.1">
    <property type="nucleotide sequence ID" value="NZ_JAULSC010000035.1"/>
</dbReference>
<comment type="catalytic activity">
    <reaction evidence="8 9">
        <text>D-gluconate + ATP = 6-phospho-D-gluconate + ADP + H(+)</text>
        <dbReference type="Rhea" id="RHEA:19433"/>
        <dbReference type="ChEBI" id="CHEBI:15378"/>
        <dbReference type="ChEBI" id="CHEBI:18391"/>
        <dbReference type="ChEBI" id="CHEBI:30616"/>
        <dbReference type="ChEBI" id="CHEBI:58759"/>
        <dbReference type="ChEBI" id="CHEBI:456216"/>
        <dbReference type="EC" id="2.7.1.12"/>
    </reaction>
</comment>
<evidence type="ECO:0000313" key="10">
    <source>
        <dbReference type="EMBL" id="MDO3397976.1"/>
    </source>
</evidence>
<keyword evidence="4 9" id="KW-0808">Transferase</keyword>
<keyword evidence="11" id="KW-1185">Reference proteome</keyword>
<sequence>MLVQVVVMGVSATGKSRVAERVAEALGWDFVEGDDLHPRANVAKMEAGDPLTDADRWPWLTRVGEAMAAHERDGRHGVVTCSALKRAYRDRLREHVPDLWFLHLHAPTEVLAERMAQRTRHFMPTSLLTSQIDTLEPLGDDEAGRVVDVTPPLDEVVTAALDALTQHRDDVRRS</sequence>
<evidence type="ECO:0000256" key="1">
    <source>
        <dbReference type="ARBA" id="ARBA00004761"/>
    </source>
</evidence>
<accession>A0ABT8TVU4</accession>
<dbReference type="InterPro" id="IPR027417">
    <property type="entry name" value="P-loop_NTPase"/>
</dbReference>
<dbReference type="GO" id="GO:0046316">
    <property type="term" value="F:gluconokinase activity"/>
    <property type="evidence" value="ECO:0007669"/>
    <property type="project" value="UniProtKB-EC"/>
</dbReference>
<evidence type="ECO:0000256" key="2">
    <source>
        <dbReference type="ARBA" id="ARBA00008420"/>
    </source>
</evidence>
<keyword evidence="7 9" id="KW-0067">ATP-binding</keyword>
<protein>
    <recommendedName>
        <fullName evidence="3 9">Gluconokinase</fullName>
        <ecNumber evidence="3 9">2.7.1.12</ecNumber>
    </recommendedName>
</protein>
<organism evidence="10 11">
    <name type="scientific">Nocardioides cremeus</name>
    <dbReference type="NCBI Taxonomy" id="3058044"/>
    <lineage>
        <taxon>Bacteria</taxon>
        <taxon>Bacillati</taxon>
        <taxon>Actinomycetota</taxon>
        <taxon>Actinomycetes</taxon>
        <taxon>Propionibacteriales</taxon>
        <taxon>Nocardioidaceae</taxon>
        <taxon>Nocardioides</taxon>
    </lineage>
</organism>
<dbReference type="EMBL" id="JAULSC010000035">
    <property type="protein sequence ID" value="MDO3397976.1"/>
    <property type="molecule type" value="Genomic_DNA"/>
</dbReference>
<dbReference type="NCBIfam" id="TIGR01313">
    <property type="entry name" value="therm_gnt_kin"/>
    <property type="match status" value="1"/>
</dbReference>
<evidence type="ECO:0000256" key="5">
    <source>
        <dbReference type="ARBA" id="ARBA00022741"/>
    </source>
</evidence>
<dbReference type="SUPFAM" id="SSF52540">
    <property type="entry name" value="P-loop containing nucleoside triphosphate hydrolases"/>
    <property type="match status" value="1"/>
</dbReference>
<dbReference type="EC" id="2.7.1.12" evidence="3 9"/>
<evidence type="ECO:0000256" key="3">
    <source>
        <dbReference type="ARBA" id="ARBA00012054"/>
    </source>
</evidence>
<dbReference type="PANTHER" id="PTHR43442">
    <property type="entry name" value="GLUCONOKINASE-RELATED"/>
    <property type="match status" value="1"/>
</dbReference>
<comment type="similarity">
    <text evidence="2 9">Belongs to the gluconokinase GntK/GntV family.</text>
</comment>
<comment type="caution">
    <text evidence="10">The sequence shown here is derived from an EMBL/GenBank/DDBJ whole genome shotgun (WGS) entry which is preliminary data.</text>
</comment>
<evidence type="ECO:0000313" key="11">
    <source>
        <dbReference type="Proteomes" id="UP001168363"/>
    </source>
</evidence>
<evidence type="ECO:0000256" key="6">
    <source>
        <dbReference type="ARBA" id="ARBA00022777"/>
    </source>
</evidence>
<keyword evidence="5 9" id="KW-0547">Nucleotide-binding</keyword>
<evidence type="ECO:0000256" key="7">
    <source>
        <dbReference type="ARBA" id="ARBA00022840"/>
    </source>
</evidence>
<reference evidence="10" key="1">
    <citation type="submission" date="2023-06" db="EMBL/GenBank/DDBJ databases">
        <title>Genome sequence of Nocardioides sp. SOB44.</title>
        <authorList>
            <person name="Zhang G."/>
        </authorList>
    </citation>
    <scope>NUCLEOTIDE SEQUENCE</scope>
    <source>
        <strain evidence="10">SOB44</strain>
    </source>
</reference>
<dbReference type="Gene3D" id="3.40.50.300">
    <property type="entry name" value="P-loop containing nucleotide triphosphate hydrolases"/>
    <property type="match status" value="1"/>
</dbReference>
<dbReference type="Pfam" id="PF13671">
    <property type="entry name" value="AAA_33"/>
    <property type="match status" value="1"/>
</dbReference>
<proteinExistence type="inferred from homology"/>
<dbReference type="PANTHER" id="PTHR43442:SF3">
    <property type="entry name" value="GLUCONOKINASE-RELATED"/>
    <property type="match status" value="1"/>
</dbReference>
<evidence type="ECO:0000256" key="8">
    <source>
        <dbReference type="ARBA" id="ARBA00048090"/>
    </source>
</evidence>
<name>A0ABT8TVU4_9ACTN</name>
<dbReference type="InterPro" id="IPR006001">
    <property type="entry name" value="Therm_gnt_kin"/>
</dbReference>
<gene>
    <name evidence="10" type="ORF">QWJ41_19795</name>
</gene>
<evidence type="ECO:0000256" key="4">
    <source>
        <dbReference type="ARBA" id="ARBA00022679"/>
    </source>
</evidence>